<dbReference type="GO" id="GO:0048487">
    <property type="term" value="F:beta-tubulin binding"/>
    <property type="evidence" value="ECO:0007669"/>
    <property type="project" value="InterPro"/>
</dbReference>
<dbReference type="PANTHER" id="PTHR31432">
    <property type="entry name" value="INTRAFLAGELLAR TRANSPORT PROTEIN 74 HOMOLOG"/>
    <property type="match status" value="1"/>
</dbReference>
<feature type="region of interest" description="Disordered" evidence="2">
    <location>
        <begin position="1"/>
        <end position="25"/>
    </location>
</feature>
<name>A0AAD3CL49_9STRA</name>
<dbReference type="AlphaFoldDB" id="A0AAD3CL49"/>
<feature type="coiled-coil region" evidence="1">
    <location>
        <begin position="171"/>
        <end position="320"/>
    </location>
</feature>
<dbReference type="Proteomes" id="UP001054902">
    <property type="component" value="Unassembled WGS sequence"/>
</dbReference>
<dbReference type="GO" id="GO:0035735">
    <property type="term" value="P:intraciliary transport involved in cilium assembly"/>
    <property type="evidence" value="ECO:0007669"/>
    <property type="project" value="TreeGrafter"/>
</dbReference>
<keyword evidence="4" id="KW-1185">Reference proteome</keyword>
<evidence type="ECO:0000256" key="1">
    <source>
        <dbReference type="SAM" id="Coils"/>
    </source>
</evidence>
<gene>
    <name evidence="3" type="ORF">CTEN210_03228</name>
</gene>
<feature type="compositionally biased region" description="Low complexity" evidence="2">
    <location>
        <begin position="10"/>
        <end position="25"/>
    </location>
</feature>
<protein>
    <submittedName>
        <fullName evidence="3">Uncharacterized protein</fullName>
    </submittedName>
</protein>
<feature type="coiled-coil region" evidence="1">
    <location>
        <begin position="75"/>
        <end position="109"/>
    </location>
</feature>
<sequence>MKSLSTTTIRSQYTTRSRAATAASGRKAAFIPEQTFAIDKTQRPLTAASGIASSKASSKSTSTKARSAQDSSYYYSLLSSKKVEIEKEIERLISEKREMENAHKTQISQKNSYESLLQEVGDLEAQVSDHNLVLEKQREGVDPEELEQFAFELKENNEQQEDFVDKLFLKNQALVKEIRSVESDIQRQQESFQKALDEANNETIEEYEKLSRQLRELKSEKSQGESSLEKLYRRVAELENQIESRIDRDICENLGKEEKLLSDAEEAFAKLEQDLGITQMNVGEAKAHFLALVKQNKNELEMLKKTSKEMDKKLSETRSNLKAEAMRKEDSIVSASLGEYVELFYTDKNCLEELKDAEQTLNTLELEGGSKKEEVERLDSKLEQLKSSNLQIPTQEKFTSLTDKVKFLEKEFLNSQKTNDRLVKEKEKRLIELDKIKTLEAKIREEEEFLVSSNESMTSEMNEFGDMDKLREEAAERKKVLTKTKHDFIQKNKDLEVQLERIKSEQSKLEGKLHREPIWESLHSLETVLAKQDEEKHDLEASVKIQAQKTSYDGLRVECLQIVEEIGSRIASQ</sequence>
<dbReference type="GO" id="GO:0030992">
    <property type="term" value="C:intraciliary transport particle B"/>
    <property type="evidence" value="ECO:0007669"/>
    <property type="project" value="InterPro"/>
</dbReference>
<feature type="region of interest" description="Disordered" evidence="2">
    <location>
        <begin position="47"/>
        <end position="67"/>
    </location>
</feature>
<accession>A0AAD3CL49</accession>
<evidence type="ECO:0000313" key="4">
    <source>
        <dbReference type="Proteomes" id="UP001054902"/>
    </source>
</evidence>
<dbReference type="EMBL" id="BLLK01000022">
    <property type="protein sequence ID" value="GFH46754.1"/>
    <property type="molecule type" value="Genomic_DNA"/>
</dbReference>
<evidence type="ECO:0000313" key="3">
    <source>
        <dbReference type="EMBL" id="GFH46754.1"/>
    </source>
</evidence>
<comment type="caution">
    <text evidence="3">The sequence shown here is derived from an EMBL/GenBank/DDBJ whole genome shotgun (WGS) entry which is preliminary data.</text>
</comment>
<dbReference type="SUPFAM" id="SSF90257">
    <property type="entry name" value="Myosin rod fragments"/>
    <property type="match status" value="1"/>
</dbReference>
<feature type="coiled-coil region" evidence="1">
    <location>
        <begin position="347"/>
        <end position="374"/>
    </location>
</feature>
<reference evidence="3 4" key="1">
    <citation type="journal article" date="2021" name="Sci. Rep.">
        <title>The genome of the diatom Chaetoceros tenuissimus carries an ancient integrated fragment of an extant virus.</title>
        <authorList>
            <person name="Hongo Y."/>
            <person name="Kimura K."/>
            <person name="Takaki Y."/>
            <person name="Yoshida Y."/>
            <person name="Baba S."/>
            <person name="Kobayashi G."/>
            <person name="Nagasaki K."/>
            <person name="Hano T."/>
            <person name="Tomaru Y."/>
        </authorList>
    </citation>
    <scope>NUCLEOTIDE SEQUENCE [LARGE SCALE GENOMIC DNA]</scope>
    <source>
        <strain evidence="3 4">NIES-3715</strain>
    </source>
</reference>
<keyword evidence="1" id="KW-0175">Coiled coil</keyword>
<dbReference type="GO" id="GO:0005929">
    <property type="term" value="C:cilium"/>
    <property type="evidence" value="ECO:0007669"/>
    <property type="project" value="TreeGrafter"/>
</dbReference>
<dbReference type="InterPro" id="IPR029602">
    <property type="entry name" value="IFT74"/>
</dbReference>
<dbReference type="PANTHER" id="PTHR31432:SF0">
    <property type="entry name" value="INTRAFLAGELLAR TRANSPORT PROTEIN 74 HOMOLOG"/>
    <property type="match status" value="1"/>
</dbReference>
<evidence type="ECO:0000256" key="2">
    <source>
        <dbReference type="SAM" id="MobiDB-lite"/>
    </source>
</evidence>
<feature type="coiled-coil region" evidence="1">
    <location>
        <begin position="485"/>
        <end position="542"/>
    </location>
</feature>
<organism evidence="3 4">
    <name type="scientific">Chaetoceros tenuissimus</name>
    <dbReference type="NCBI Taxonomy" id="426638"/>
    <lineage>
        <taxon>Eukaryota</taxon>
        <taxon>Sar</taxon>
        <taxon>Stramenopiles</taxon>
        <taxon>Ochrophyta</taxon>
        <taxon>Bacillariophyta</taxon>
        <taxon>Coscinodiscophyceae</taxon>
        <taxon>Chaetocerotophycidae</taxon>
        <taxon>Chaetocerotales</taxon>
        <taxon>Chaetocerotaceae</taxon>
        <taxon>Chaetoceros</taxon>
    </lineage>
</organism>
<proteinExistence type="predicted"/>